<dbReference type="InterPro" id="IPR005829">
    <property type="entry name" value="Sugar_transporter_CS"/>
</dbReference>
<evidence type="ECO:0000256" key="12">
    <source>
        <dbReference type="SAM" id="MobiDB-lite"/>
    </source>
</evidence>
<feature type="transmembrane region" description="Helical" evidence="13">
    <location>
        <begin position="293"/>
        <end position="315"/>
    </location>
</feature>
<dbReference type="Pfam" id="PF07690">
    <property type="entry name" value="MFS_1"/>
    <property type="match status" value="1"/>
</dbReference>
<feature type="region of interest" description="Disordered" evidence="12">
    <location>
        <begin position="456"/>
        <end position="480"/>
    </location>
</feature>
<dbReference type="InterPro" id="IPR050382">
    <property type="entry name" value="MFS_Na/Anion_cotransporter"/>
</dbReference>
<evidence type="ECO:0000313" key="16">
    <source>
        <dbReference type="Proteomes" id="UP001152888"/>
    </source>
</evidence>
<dbReference type="PROSITE" id="PS50850">
    <property type="entry name" value="MFS"/>
    <property type="match status" value="1"/>
</dbReference>
<protein>
    <recommendedName>
        <fullName evidence="11">Putative inorganic phosphate cotransporter</fullName>
    </recommendedName>
</protein>
<accession>A0A9P0P6D8</accession>
<dbReference type="FunFam" id="1.20.1250.20:FF:000144">
    <property type="entry name" value="Picot, isoform B"/>
    <property type="match status" value="1"/>
</dbReference>
<comment type="function">
    <text evidence="10">May be an inorganic phosphate cotransporter.</text>
</comment>
<dbReference type="CDD" id="cd17318">
    <property type="entry name" value="MFS_SLC17"/>
    <property type="match status" value="1"/>
</dbReference>
<evidence type="ECO:0000256" key="13">
    <source>
        <dbReference type="SAM" id="Phobius"/>
    </source>
</evidence>
<evidence type="ECO:0000313" key="15">
    <source>
        <dbReference type="EMBL" id="CAH1972864.1"/>
    </source>
</evidence>
<comment type="subcellular location">
    <subcellularLocation>
        <location evidence="1">Membrane</location>
        <topology evidence="1">Multi-pass membrane protein</topology>
    </subcellularLocation>
</comment>
<gene>
    <name evidence="15" type="ORF">ACAOBT_LOCUS10239</name>
</gene>
<evidence type="ECO:0000256" key="3">
    <source>
        <dbReference type="ARBA" id="ARBA00022448"/>
    </source>
</evidence>
<feature type="transmembrane region" description="Helical" evidence="13">
    <location>
        <begin position="97"/>
        <end position="120"/>
    </location>
</feature>
<comment type="caution">
    <text evidence="15">The sequence shown here is derived from an EMBL/GenBank/DDBJ whole genome shotgun (WGS) entry which is preliminary data.</text>
</comment>
<keyword evidence="8 13" id="KW-0472">Membrane</keyword>
<keyword evidence="16" id="KW-1185">Reference proteome</keyword>
<keyword evidence="9" id="KW-0739">Sodium transport</keyword>
<feature type="transmembrane region" description="Helical" evidence="13">
    <location>
        <begin position="68"/>
        <end position="85"/>
    </location>
</feature>
<feature type="transmembrane region" description="Helical" evidence="13">
    <location>
        <begin position="24"/>
        <end position="48"/>
    </location>
</feature>
<feature type="transmembrane region" description="Helical" evidence="13">
    <location>
        <begin position="242"/>
        <end position="261"/>
    </location>
</feature>
<dbReference type="GO" id="GO:0006814">
    <property type="term" value="P:sodium ion transport"/>
    <property type="evidence" value="ECO:0007669"/>
    <property type="project" value="UniProtKB-KW"/>
</dbReference>
<dbReference type="OrthoDB" id="2985014at2759"/>
<evidence type="ECO:0000259" key="14">
    <source>
        <dbReference type="PROSITE" id="PS50850"/>
    </source>
</evidence>
<dbReference type="SUPFAM" id="SSF103473">
    <property type="entry name" value="MFS general substrate transporter"/>
    <property type="match status" value="1"/>
</dbReference>
<feature type="transmembrane region" description="Helical" evidence="13">
    <location>
        <begin position="327"/>
        <end position="346"/>
    </location>
</feature>
<dbReference type="InterPro" id="IPR036259">
    <property type="entry name" value="MFS_trans_sf"/>
</dbReference>
<reference evidence="15" key="1">
    <citation type="submission" date="2022-03" db="EMBL/GenBank/DDBJ databases">
        <authorList>
            <person name="Sayadi A."/>
        </authorList>
    </citation>
    <scope>NUCLEOTIDE SEQUENCE</scope>
</reference>
<keyword evidence="3" id="KW-0813">Transport</keyword>
<dbReference type="EMBL" id="CAKOFQ010006803">
    <property type="protein sequence ID" value="CAH1972864.1"/>
    <property type="molecule type" value="Genomic_DNA"/>
</dbReference>
<dbReference type="InterPro" id="IPR011701">
    <property type="entry name" value="MFS"/>
</dbReference>
<feature type="transmembrane region" description="Helical" evidence="13">
    <location>
        <begin position="352"/>
        <end position="372"/>
    </location>
</feature>
<feature type="transmembrane region" description="Helical" evidence="13">
    <location>
        <begin position="418"/>
        <end position="440"/>
    </location>
</feature>
<evidence type="ECO:0000256" key="10">
    <source>
        <dbReference type="ARBA" id="ARBA00054632"/>
    </source>
</evidence>
<dbReference type="PANTHER" id="PTHR11662:SF280">
    <property type="entry name" value="FI21844P1-RELATED"/>
    <property type="match status" value="1"/>
</dbReference>
<sequence length="480" mass="52626">MNEPKKSDHETLTGPLIGIRHAQIAVLFLNLAIGYGMRTNLSVAIVAMTDNSTTTNTDIPTYDWENKSVILSSFFWGYITLQIFAGELGNRYGTKWLLFVAMFVNSTACILIPTMANAVGSYGVMGCRVVQGMSQGFFFPSVSNLLGQWIPPTERSTMATVVYAGPSFGIILSMPVTGFIAASKFGWPPSFYLFGALGYTWMLIWCFLGANSPAEHPRISNEERAYIERTLKTTQHERGKTPWNSIFSSLPVWAFIVAMFGQNWGYSTLMTEIPTYLNKIMGINMTSNGMLSAAPYLASFIFSFIFGILSDYLINRDYVGRGTARKIFNTLGTCVPAVALVSLGFLPSNATVLSEVMLIIAVGMNAACFVGFQVNPVDLAPNYAGIIMGIGNGSSNIFSIIAPLVVHFVVADEEDKSLWRIIFIAASAVYLTANLFFVLYSSGDVQPWNDVADLEKRKQPSTTNDNGPNIHIDGKYTESS</sequence>
<feature type="transmembrane region" description="Helical" evidence="13">
    <location>
        <begin position="162"/>
        <end position="185"/>
    </location>
</feature>
<keyword evidence="6 13" id="KW-1133">Transmembrane helix</keyword>
<keyword evidence="5" id="KW-0769">Symport</keyword>
<evidence type="ECO:0000256" key="11">
    <source>
        <dbReference type="ARBA" id="ARBA00068450"/>
    </source>
</evidence>
<dbReference type="GO" id="GO:0006820">
    <property type="term" value="P:monoatomic anion transport"/>
    <property type="evidence" value="ECO:0007669"/>
    <property type="project" value="TreeGrafter"/>
</dbReference>
<keyword evidence="9" id="KW-0406">Ion transport</keyword>
<dbReference type="GO" id="GO:0016020">
    <property type="term" value="C:membrane"/>
    <property type="evidence" value="ECO:0007669"/>
    <property type="project" value="UniProtKB-SubCell"/>
</dbReference>
<feature type="transmembrane region" description="Helical" evidence="13">
    <location>
        <begin position="384"/>
        <end position="406"/>
    </location>
</feature>
<evidence type="ECO:0000256" key="8">
    <source>
        <dbReference type="ARBA" id="ARBA00023136"/>
    </source>
</evidence>
<dbReference type="PROSITE" id="PS00217">
    <property type="entry name" value="SUGAR_TRANSPORT_2"/>
    <property type="match status" value="1"/>
</dbReference>
<dbReference type="GO" id="GO:0015293">
    <property type="term" value="F:symporter activity"/>
    <property type="evidence" value="ECO:0007669"/>
    <property type="project" value="UniProtKB-KW"/>
</dbReference>
<dbReference type="Proteomes" id="UP001152888">
    <property type="component" value="Unassembled WGS sequence"/>
</dbReference>
<dbReference type="PANTHER" id="PTHR11662">
    <property type="entry name" value="SOLUTE CARRIER FAMILY 17"/>
    <property type="match status" value="1"/>
</dbReference>
<dbReference type="InterPro" id="IPR020846">
    <property type="entry name" value="MFS_dom"/>
</dbReference>
<comment type="similarity">
    <text evidence="2">Belongs to the major facilitator superfamily. Sodium/anion cotransporter family.</text>
</comment>
<feature type="domain" description="Major facilitator superfamily (MFS) profile" evidence="14">
    <location>
        <begin position="22"/>
        <end position="445"/>
    </location>
</feature>
<keyword evidence="7" id="KW-0915">Sodium</keyword>
<evidence type="ECO:0000256" key="9">
    <source>
        <dbReference type="ARBA" id="ARBA00023201"/>
    </source>
</evidence>
<evidence type="ECO:0000256" key="7">
    <source>
        <dbReference type="ARBA" id="ARBA00023053"/>
    </source>
</evidence>
<feature type="transmembrane region" description="Helical" evidence="13">
    <location>
        <begin position="191"/>
        <end position="210"/>
    </location>
</feature>
<feature type="transmembrane region" description="Helical" evidence="13">
    <location>
        <begin position="132"/>
        <end position="150"/>
    </location>
</feature>
<keyword evidence="4 13" id="KW-0812">Transmembrane</keyword>
<organism evidence="15 16">
    <name type="scientific">Acanthoscelides obtectus</name>
    <name type="common">Bean weevil</name>
    <name type="synonym">Bruchus obtectus</name>
    <dbReference type="NCBI Taxonomy" id="200917"/>
    <lineage>
        <taxon>Eukaryota</taxon>
        <taxon>Metazoa</taxon>
        <taxon>Ecdysozoa</taxon>
        <taxon>Arthropoda</taxon>
        <taxon>Hexapoda</taxon>
        <taxon>Insecta</taxon>
        <taxon>Pterygota</taxon>
        <taxon>Neoptera</taxon>
        <taxon>Endopterygota</taxon>
        <taxon>Coleoptera</taxon>
        <taxon>Polyphaga</taxon>
        <taxon>Cucujiformia</taxon>
        <taxon>Chrysomeloidea</taxon>
        <taxon>Chrysomelidae</taxon>
        <taxon>Bruchinae</taxon>
        <taxon>Bruchini</taxon>
        <taxon>Acanthoscelides</taxon>
    </lineage>
</organism>
<dbReference type="Gene3D" id="1.20.1250.20">
    <property type="entry name" value="MFS general substrate transporter like domains"/>
    <property type="match status" value="2"/>
</dbReference>
<dbReference type="FunFam" id="1.20.1250.20:FF:000003">
    <property type="entry name" value="Solute carrier family 17 member 3"/>
    <property type="match status" value="1"/>
</dbReference>
<name>A0A9P0P6D8_ACAOB</name>
<evidence type="ECO:0000256" key="1">
    <source>
        <dbReference type="ARBA" id="ARBA00004141"/>
    </source>
</evidence>
<evidence type="ECO:0000256" key="4">
    <source>
        <dbReference type="ARBA" id="ARBA00022692"/>
    </source>
</evidence>
<proteinExistence type="inferred from homology"/>
<evidence type="ECO:0000256" key="6">
    <source>
        <dbReference type="ARBA" id="ARBA00022989"/>
    </source>
</evidence>
<dbReference type="AlphaFoldDB" id="A0A9P0P6D8"/>
<evidence type="ECO:0000256" key="2">
    <source>
        <dbReference type="ARBA" id="ARBA00008586"/>
    </source>
</evidence>
<evidence type="ECO:0000256" key="5">
    <source>
        <dbReference type="ARBA" id="ARBA00022847"/>
    </source>
</evidence>